<keyword evidence="1" id="KW-1133">Transmembrane helix</keyword>
<dbReference type="AlphaFoldDB" id="A0A4Q1D3Q9"/>
<sequence length="107" mass="11939">MTILFAVMGITALLFFIAHVVLLFTSFGDKGFHKTKYFWSHATLWIFGVLLFLMATLFAGKQISVVADVFDTPLKRLLILAAVAVLSLLAHTIVRLVVLPKFSERKA</sequence>
<evidence type="ECO:0000313" key="2">
    <source>
        <dbReference type="EMBL" id="RXK83072.1"/>
    </source>
</evidence>
<dbReference type="Proteomes" id="UP000290545">
    <property type="component" value="Unassembled WGS sequence"/>
</dbReference>
<feature type="transmembrane region" description="Helical" evidence="1">
    <location>
        <begin position="37"/>
        <end position="58"/>
    </location>
</feature>
<protein>
    <submittedName>
        <fullName evidence="2">Uncharacterized protein</fullName>
    </submittedName>
</protein>
<accession>A0A4Q1D3Q9</accession>
<evidence type="ECO:0000256" key="1">
    <source>
        <dbReference type="SAM" id="Phobius"/>
    </source>
</evidence>
<dbReference type="RefSeq" id="WP_129004016.1">
    <property type="nucleotide sequence ID" value="NZ_SDHZ01000002.1"/>
</dbReference>
<dbReference type="EMBL" id="SDHZ01000002">
    <property type="protein sequence ID" value="RXK83072.1"/>
    <property type="molecule type" value="Genomic_DNA"/>
</dbReference>
<feature type="transmembrane region" description="Helical" evidence="1">
    <location>
        <begin position="78"/>
        <end position="98"/>
    </location>
</feature>
<comment type="caution">
    <text evidence="2">The sequence shown here is derived from an EMBL/GenBank/DDBJ whole genome shotgun (WGS) entry which is preliminary data.</text>
</comment>
<reference evidence="2 3" key="1">
    <citation type="submission" date="2019-01" db="EMBL/GenBank/DDBJ databases">
        <title>Filimonas sp. strain TTM-71.</title>
        <authorList>
            <person name="Chen W.-M."/>
        </authorList>
    </citation>
    <scope>NUCLEOTIDE SEQUENCE [LARGE SCALE GENOMIC DNA]</scope>
    <source>
        <strain evidence="2 3">TTM-71</strain>
    </source>
</reference>
<keyword evidence="3" id="KW-1185">Reference proteome</keyword>
<keyword evidence="1" id="KW-0812">Transmembrane</keyword>
<gene>
    <name evidence="2" type="ORF">ESB13_13185</name>
</gene>
<dbReference type="OrthoDB" id="674314at2"/>
<evidence type="ECO:0000313" key="3">
    <source>
        <dbReference type="Proteomes" id="UP000290545"/>
    </source>
</evidence>
<proteinExistence type="predicted"/>
<feature type="transmembrane region" description="Helical" evidence="1">
    <location>
        <begin position="6"/>
        <end position="25"/>
    </location>
</feature>
<keyword evidence="1" id="KW-0472">Membrane</keyword>
<organism evidence="2 3">
    <name type="scientific">Filimonas effusa</name>
    <dbReference type="NCBI Taxonomy" id="2508721"/>
    <lineage>
        <taxon>Bacteria</taxon>
        <taxon>Pseudomonadati</taxon>
        <taxon>Bacteroidota</taxon>
        <taxon>Chitinophagia</taxon>
        <taxon>Chitinophagales</taxon>
        <taxon>Chitinophagaceae</taxon>
        <taxon>Filimonas</taxon>
    </lineage>
</organism>
<name>A0A4Q1D3Q9_9BACT</name>